<dbReference type="AlphaFoldDB" id="A0A2K8Z0L2"/>
<dbReference type="Pfam" id="PF12704">
    <property type="entry name" value="MacB_PCD"/>
    <property type="match status" value="2"/>
</dbReference>
<evidence type="ECO:0000256" key="2">
    <source>
        <dbReference type="ARBA" id="ARBA00022475"/>
    </source>
</evidence>
<feature type="domain" description="MacB-like periplasmic core" evidence="8">
    <location>
        <begin position="20"/>
        <end position="257"/>
    </location>
</feature>
<feature type="domain" description="MacB-like periplasmic core" evidence="8">
    <location>
        <begin position="547"/>
        <end position="633"/>
    </location>
</feature>
<sequence>MLTNYLKIAIRNLLRSKSFSAINIVGLSVGMACCMSLLLYIRSELAYDKHQQHTNELYLMAQKTIIGKANKNPDSEMGSAASAPYAFALKSEFPEIEEAGRLWTNIIDDKALLQVRESGKTVKSFYETKGYQVDSTFFDLFSYQFTEGNVRTALSDQHSVVLSEEIARKLFGSVPALNKLIRIGGTSGNGEDFKVTGVYRDESARSHIDARFFLPISAGWVGSYLRDAKMDFCCNNMFVTYLKLRPGTDPAQLEAKFPAFMKKYASNDLKNVGFDKQLFLVPVSDLHLADQLGTVVTPTNSKTYLYILASIALFTLLIACINFMNLSTARSAKRAAEVGVRKVMGAERGSLIAQFLGESMVLSLLALLIALGLVMVFLPVFNQLTAKSLQFGELVEPRIILAFTALALLTGLLAGSYPAFYLSLFNPVQVLKGGVTNSRGANGKASNTLSAVTLRRSLAVFQFVISVGLVLSTLVIQEQMRFLRNTSLGFTQDQQIAIPLSSREAHAAYTAYHHEILQNNQVLGAAGTQFYPGIPNATDFLLYRPERGAMTGKSVETNWVDYDYLQTMGFKLLTGRLFSRQFPGDTTNRIIVNEATLREFQLPLTKAVGQKLNFDWQGETRHYEIVGVLKDFHFENLHQKIEPYCFLLSSQPNYNYIIVHTKTANMASILPFLEQKWKTLRPDEPFTYTFLNEDFQKNYVTEARTSRIVSYFTIISILISCLGLFGLAAFSAQQRTKEIGVRKVLGASVTNIILLLSKDFLTLVIVAILIASPIGWWAMNKWLQNFAYKIAIPWWIFGVAGGLALAIAFITVSFQSIKAAQMNPVKSLRSE</sequence>
<keyword evidence="2" id="KW-1003">Cell membrane</keyword>
<dbReference type="InterPro" id="IPR003838">
    <property type="entry name" value="ABC3_permease_C"/>
</dbReference>
<dbReference type="GO" id="GO:0022857">
    <property type="term" value="F:transmembrane transporter activity"/>
    <property type="evidence" value="ECO:0007669"/>
    <property type="project" value="TreeGrafter"/>
</dbReference>
<dbReference type="PANTHER" id="PTHR30572:SF18">
    <property type="entry name" value="ABC-TYPE MACROLIDE FAMILY EXPORT SYSTEM PERMEASE COMPONENT 2"/>
    <property type="match status" value="1"/>
</dbReference>
<keyword evidence="5 6" id="KW-0472">Membrane</keyword>
<name>A0A2K8Z0L2_9BACT</name>
<keyword evidence="10" id="KW-1185">Reference proteome</keyword>
<feature type="transmembrane region" description="Helical" evidence="6">
    <location>
        <begin position="791"/>
        <end position="814"/>
    </location>
</feature>
<gene>
    <name evidence="9" type="ORF">CWM47_17045</name>
</gene>
<dbReference type="KEGG" id="spir:CWM47_17045"/>
<dbReference type="InterPro" id="IPR050250">
    <property type="entry name" value="Macrolide_Exporter_MacB"/>
</dbReference>
<evidence type="ECO:0000313" key="9">
    <source>
        <dbReference type="EMBL" id="AUD03389.1"/>
    </source>
</evidence>
<evidence type="ECO:0000256" key="6">
    <source>
        <dbReference type="SAM" id="Phobius"/>
    </source>
</evidence>
<dbReference type="GO" id="GO:0005886">
    <property type="term" value="C:plasma membrane"/>
    <property type="evidence" value="ECO:0007669"/>
    <property type="project" value="UniProtKB-SubCell"/>
</dbReference>
<accession>A0A2K8Z0L2</accession>
<evidence type="ECO:0000259" key="7">
    <source>
        <dbReference type="Pfam" id="PF02687"/>
    </source>
</evidence>
<dbReference type="RefSeq" id="WP_100989457.1">
    <property type="nucleotide sequence ID" value="NZ_CP025096.1"/>
</dbReference>
<organism evidence="9 10">
    <name type="scientific">Spirosoma pollinicola</name>
    <dbReference type="NCBI Taxonomy" id="2057025"/>
    <lineage>
        <taxon>Bacteria</taxon>
        <taxon>Pseudomonadati</taxon>
        <taxon>Bacteroidota</taxon>
        <taxon>Cytophagia</taxon>
        <taxon>Cytophagales</taxon>
        <taxon>Cytophagaceae</taxon>
        <taxon>Spirosoma</taxon>
    </lineage>
</organism>
<feature type="transmembrane region" description="Helical" evidence="6">
    <location>
        <begin position="708"/>
        <end position="730"/>
    </location>
</feature>
<keyword evidence="3 6" id="KW-0812">Transmembrane</keyword>
<proteinExistence type="predicted"/>
<feature type="transmembrane region" description="Helical" evidence="6">
    <location>
        <begin position="760"/>
        <end position="779"/>
    </location>
</feature>
<dbReference type="Proteomes" id="UP000232883">
    <property type="component" value="Chromosome"/>
</dbReference>
<feature type="domain" description="ABC3 transporter permease C-terminal" evidence="7">
    <location>
        <begin position="712"/>
        <end position="824"/>
    </location>
</feature>
<feature type="transmembrane region" description="Helical" evidence="6">
    <location>
        <begin position="304"/>
        <end position="324"/>
    </location>
</feature>
<evidence type="ECO:0000313" key="10">
    <source>
        <dbReference type="Proteomes" id="UP000232883"/>
    </source>
</evidence>
<dbReference type="PROSITE" id="PS51257">
    <property type="entry name" value="PROKAR_LIPOPROTEIN"/>
    <property type="match status" value="1"/>
</dbReference>
<evidence type="ECO:0000256" key="5">
    <source>
        <dbReference type="ARBA" id="ARBA00023136"/>
    </source>
</evidence>
<keyword evidence="4 6" id="KW-1133">Transmembrane helix</keyword>
<dbReference type="PANTHER" id="PTHR30572">
    <property type="entry name" value="MEMBRANE COMPONENT OF TRANSPORTER-RELATED"/>
    <property type="match status" value="1"/>
</dbReference>
<evidence type="ECO:0000256" key="4">
    <source>
        <dbReference type="ARBA" id="ARBA00022989"/>
    </source>
</evidence>
<dbReference type="InterPro" id="IPR025857">
    <property type="entry name" value="MacB_PCD"/>
</dbReference>
<feature type="domain" description="ABC3 transporter permease C-terminal" evidence="7">
    <location>
        <begin position="310"/>
        <end position="423"/>
    </location>
</feature>
<protein>
    <submittedName>
        <fullName evidence="9">Macrolide ABC transporter permease</fullName>
    </submittedName>
</protein>
<dbReference type="EMBL" id="CP025096">
    <property type="protein sequence ID" value="AUD03389.1"/>
    <property type="molecule type" value="Genomic_DNA"/>
</dbReference>
<comment type="subcellular location">
    <subcellularLocation>
        <location evidence="1">Cell membrane</location>
        <topology evidence="1">Multi-pass membrane protein</topology>
    </subcellularLocation>
</comment>
<feature type="transmembrane region" description="Helical" evidence="6">
    <location>
        <begin position="399"/>
        <end position="422"/>
    </location>
</feature>
<dbReference type="Pfam" id="PF02687">
    <property type="entry name" value="FtsX"/>
    <property type="match status" value="2"/>
</dbReference>
<reference evidence="9 10" key="1">
    <citation type="submission" date="2017-11" db="EMBL/GenBank/DDBJ databases">
        <title>Taxonomic description and genome sequences of Spirosoma HA7 sp. nov., isolated from pollen microhabitat of Corylus avellana.</title>
        <authorList>
            <person name="Ambika Manirajan B."/>
            <person name="Suarez C."/>
            <person name="Ratering S."/>
            <person name="Geissler-Plaum R."/>
            <person name="Cardinale M."/>
            <person name="Sylvia S."/>
        </authorList>
    </citation>
    <scope>NUCLEOTIDE SEQUENCE [LARGE SCALE GENOMIC DNA]</scope>
    <source>
        <strain evidence="9 10">HA7</strain>
    </source>
</reference>
<dbReference type="OrthoDB" id="5933722at2"/>
<feature type="transmembrane region" description="Helical" evidence="6">
    <location>
        <begin position="21"/>
        <end position="41"/>
    </location>
</feature>
<feature type="transmembrane region" description="Helical" evidence="6">
    <location>
        <begin position="458"/>
        <end position="476"/>
    </location>
</feature>
<evidence type="ECO:0000259" key="8">
    <source>
        <dbReference type="Pfam" id="PF12704"/>
    </source>
</evidence>
<feature type="transmembrane region" description="Helical" evidence="6">
    <location>
        <begin position="351"/>
        <end position="379"/>
    </location>
</feature>
<evidence type="ECO:0000256" key="3">
    <source>
        <dbReference type="ARBA" id="ARBA00022692"/>
    </source>
</evidence>
<evidence type="ECO:0000256" key="1">
    <source>
        <dbReference type="ARBA" id="ARBA00004651"/>
    </source>
</evidence>